<organism evidence="5 6">
    <name type="scientific">Pararhodobacter aggregans</name>
    <dbReference type="NCBI Taxonomy" id="404875"/>
    <lineage>
        <taxon>Bacteria</taxon>
        <taxon>Pseudomonadati</taxon>
        <taxon>Pseudomonadota</taxon>
        <taxon>Alphaproteobacteria</taxon>
        <taxon>Rhodobacterales</taxon>
        <taxon>Paracoccaceae</taxon>
        <taxon>Pararhodobacter</taxon>
    </lineage>
</organism>
<sequence>MTNSLMQARDAFLSRFPEQRIELEGRDWGLIDTGGTGEAFLFLPGTLGRADIFFAQIEALAPHRRVLSVSYPDSGGVPEWSASLAVLLQRLGIAKAAVLGSSLGGFLAQYFAAQHPGLVSHLFPGNTLSDVGAPRTHLPYSLDLWQAPIADLRAGFETSMSAARAAYPDWAEMFDLLLTEAGGRILENELRARLDAIKTGPELPPLSNTADSATTIESVDDPLIPPPMRDAVRARNAPAAAFRFLWGGHFPYLLRPALYSNILKARLGLEPLSPDWVLTYGIHQA</sequence>
<evidence type="ECO:0000256" key="3">
    <source>
        <dbReference type="ARBA" id="ARBA00022490"/>
    </source>
</evidence>
<dbReference type="SUPFAM" id="SSF53474">
    <property type="entry name" value="alpha/beta-Hydrolases"/>
    <property type="match status" value="1"/>
</dbReference>
<name>A0A2T7UTF2_9RHOB</name>
<keyword evidence="3" id="KW-0963">Cytoplasm</keyword>
<dbReference type="AlphaFoldDB" id="A0A2T7UTF2"/>
<comment type="subcellular location">
    <subcellularLocation>
        <location evidence="1">Cytoplasm</location>
    </subcellularLocation>
</comment>
<protein>
    <recommendedName>
        <fullName evidence="2">Maspardin</fullName>
    </recommendedName>
</protein>
<comment type="caution">
    <text evidence="5">The sequence shown here is derived from an EMBL/GenBank/DDBJ whole genome shotgun (WGS) entry which is preliminary data.</text>
</comment>
<reference evidence="5 6" key="1">
    <citation type="journal article" date="2011" name="Syst. Appl. Microbiol.">
        <title>Defluviimonas denitrificans gen. nov., sp. nov., and Pararhodobacter aggregans gen. nov., sp. nov., non-phototrophic Rhodobacteraceae from the biofilter of a marine aquaculture.</title>
        <authorList>
            <person name="Foesel B.U."/>
            <person name="Drake H.L."/>
            <person name="Schramm A."/>
        </authorList>
    </citation>
    <scope>NUCLEOTIDE SEQUENCE [LARGE SCALE GENOMIC DNA]</scope>
    <source>
        <strain evidence="5 6">D1-19</strain>
    </source>
</reference>
<evidence type="ECO:0000256" key="1">
    <source>
        <dbReference type="ARBA" id="ARBA00004496"/>
    </source>
</evidence>
<dbReference type="Proteomes" id="UP000244810">
    <property type="component" value="Unassembled WGS sequence"/>
</dbReference>
<dbReference type="EMBL" id="QDDR01000003">
    <property type="protein sequence ID" value="PVE47944.1"/>
    <property type="molecule type" value="Genomic_DNA"/>
</dbReference>
<dbReference type="GO" id="GO:0005737">
    <property type="term" value="C:cytoplasm"/>
    <property type="evidence" value="ECO:0007669"/>
    <property type="project" value="UniProtKB-SubCell"/>
</dbReference>
<keyword evidence="6" id="KW-1185">Reference proteome</keyword>
<dbReference type="Pfam" id="PF00561">
    <property type="entry name" value="Abhydrolase_1"/>
    <property type="match status" value="1"/>
</dbReference>
<accession>A0A2T7UTF2</accession>
<dbReference type="RefSeq" id="WP_107751317.1">
    <property type="nucleotide sequence ID" value="NZ_QBKF01000004.1"/>
</dbReference>
<proteinExistence type="predicted"/>
<dbReference type="Gene3D" id="3.40.50.1820">
    <property type="entry name" value="alpha/beta hydrolase"/>
    <property type="match status" value="1"/>
</dbReference>
<evidence type="ECO:0000256" key="2">
    <source>
        <dbReference type="ARBA" id="ARBA00020148"/>
    </source>
</evidence>
<dbReference type="InterPro" id="IPR029058">
    <property type="entry name" value="AB_hydrolase_fold"/>
</dbReference>
<evidence type="ECO:0000259" key="4">
    <source>
        <dbReference type="Pfam" id="PF00561"/>
    </source>
</evidence>
<dbReference type="InterPro" id="IPR026151">
    <property type="entry name" value="Maspardin"/>
</dbReference>
<gene>
    <name evidence="5" type="ORF">DDE23_07305</name>
</gene>
<feature type="domain" description="AB hydrolase-1" evidence="4">
    <location>
        <begin position="39"/>
        <end position="127"/>
    </location>
</feature>
<dbReference type="OrthoDB" id="9791366at2"/>
<dbReference type="PANTHER" id="PTHR15913:SF0">
    <property type="entry name" value="MASPARDIN"/>
    <property type="match status" value="1"/>
</dbReference>
<evidence type="ECO:0000313" key="5">
    <source>
        <dbReference type="EMBL" id="PVE47944.1"/>
    </source>
</evidence>
<evidence type="ECO:0000313" key="6">
    <source>
        <dbReference type="Proteomes" id="UP000244810"/>
    </source>
</evidence>
<dbReference type="PANTHER" id="PTHR15913">
    <property type="entry name" value="ACID CLUSTER PROTEIN 33"/>
    <property type="match status" value="1"/>
</dbReference>
<dbReference type="InterPro" id="IPR000073">
    <property type="entry name" value="AB_hydrolase_1"/>
</dbReference>